<dbReference type="EMBL" id="CP002955">
    <property type="protein sequence ID" value="AEL26968.1"/>
    <property type="molecule type" value="Genomic_DNA"/>
</dbReference>
<dbReference type="RefSeq" id="WP_014021258.1">
    <property type="nucleotide sequence ID" value="NC_015914.1"/>
</dbReference>
<gene>
    <name evidence="1" type="ordered locus">Cycma_3240</name>
</gene>
<name>G0J7L5_CYCMS</name>
<dbReference type="KEGG" id="cmr:Cycma_3240"/>
<dbReference type="OrthoDB" id="981781at2"/>
<dbReference type="HOGENOM" id="CLU_2535160_0_0_10"/>
<dbReference type="AlphaFoldDB" id="G0J7L5"/>
<dbReference type="STRING" id="880070.Cycma_3240"/>
<sequence length="83" mass="9836">MTNDEFDLLDELYFLQSFQYLKSSLGWEDERLLKNLEILLKKGWVRCYEGPENELFEALPLTEKAKGYFFLATKEGLLKHNTL</sequence>
<evidence type="ECO:0000313" key="2">
    <source>
        <dbReference type="Proteomes" id="UP000001635"/>
    </source>
</evidence>
<organism evidence="1 2">
    <name type="scientific">Cyclobacterium marinum (strain ATCC 25205 / DSM 745 / LMG 13164 / NCIMB 1802)</name>
    <name type="common">Flectobacillus marinus</name>
    <dbReference type="NCBI Taxonomy" id="880070"/>
    <lineage>
        <taxon>Bacteria</taxon>
        <taxon>Pseudomonadati</taxon>
        <taxon>Bacteroidota</taxon>
        <taxon>Cytophagia</taxon>
        <taxon>Cytophagales</taxon>
        <taxon>Cyclobacteriaceae</taxon>
        <taxon>Cyclobacterium</taxon>
    </lineage>
</organism>
<dbReference type="Proteomes" id="UP000001635">
    <property type="component" value="Chromosome"/>
</dbReference>
<reference evidence="2" key="1">
    <citation type="submission" date="2011-07" db="EMBL/GenBank/DDBJ databases">
        <title>The complete genome of Cyclobacterium marinum DSM 745.</title>
        <authorList>
            <person name="Lucas S."/>
            <person name="Han J."/>
            <person name="Lapidus A."/>
            <person name="Bruce D."/>
            <person name="Goodwin L."/>
            <person name="Pitluck S."/>
            <person name="Peters L."/>
            <person name="Kyrpides N."/>
            <person name="Mavromatis K."/>
            <person name="Ivanova N."/>
            <person name="Ovchinnikova G."/>
            <person name="Chertkov O."/>
            <person name="Detter J.C."/>
            <person name="Tapia R."/>
            <person name="Han C."/>
            <person name="Land M."/>
            <person name="Hauser L."/>
            <person name="Markowitz V."/>
            <person name="Cheng J.-F."/>
            <person name="Hugenholtz P."/>
            <person name="Woyke T."/>
            <person name="Wu D."/>
            <person name="Tindall B."/>
            <person name="Schuetze A."/>
            <person name="Brambilla E."/>
            <person name="Klenk H.-P."/>
            <person name="Eisen J.A."/>
        </authorList>
    </citation>
    <scope>NUCLEOTIDE SEQUENCE [LARGE SCALE GENOMIC DNA]</scope>
    <source>
        <strain evidence="2">ATCC 25205 / DSM 745 / LMG 13164 / NCIMB 1802</strain>
    </source>
</reference>
<accession>G0J7L5</accession>
<proteinExistence type="predicted"/>
<keyword evidence="2" id="KW-1185">Reference proteome</keyword>
<evidence type="ECO:0000313" key="1">
    <source>
        <dbReference type="EMBL" id="AEL26968.1"/>
    </source>
</evidence>
<dbReference type="eggNOG" id="ENOG5033DYT">
    <property type="taxonomic scope" value="Bacteria"/>
</dbReference>
<protein>
    <submittedName>
        <fullName evidence="1">Uncharacterized protein</fullName>
    </submittedName>
</protein>